<sequence>MTSGPLIGLAGWRLPGDHFDAVELTHRAGVGGLQLDLGGPGRGPWLDAAGTVDRIRDDCARHRLRPLAVAGNTLNDIGLHAPPGSQDALRARRVLIRVLDTAHALGAPLAFVPSFRRSAITDRPALERTAAVLAWAAAEAQARGLLLANENDLDPRCARLLVEQVAAAPFRLLLDTYNPRVAGVDAVALIEATHPWIAPQIHLKDGTDGVVARDLLGDGDGPVREALAALTAHGFTPEALVLENDYRDGDLARLALDIARARTHLPRTR</sequence>
<proteinExistence type="predicted"/>
<dbReference type="InterPro" id="IPR013022">
    <property type="entry name" value="Xyl_isomerase-like_TIM-brl"/>
</dbReference>
<accession>A0ABY7QDJ7</accession>
<dbReference type="Proteomes" id="UP001212821">
    <property type="component" value="Chromosome"/>
</dbReference>
<dbReference type="RefSeq" id="WP_270149770.1">
    <property type="nucleotide sequence ID" value="NZ_CP115450.1"/>
</dbReference>
<dbReference type="SUPFAM" id="SSF51658">
    <property type="entry name" value="Xylose isomerase-like"/>
    <property type="match status" value="1"/>
</dbReference>
<keyword evidence="3" id="KW-1185">Reference proteome</keyword>
<gene>
    <name evidence="2" type="ORF">O1G21_36170</name>
</gene>
<evidence type="ECO:0000313" key="2">
    <source>
        <dbReference type="EMBL" id="WBP90770.1"/>
    </source>
</evidence>
<dbReference type="Gene3D" id="3.20.20.150">
    <property type="entry name" value="Divalent-metal-dependent TIM barrel enzymes"/>
    <property type="match status" value="1"/>
</dbReference>
<evidence type="ECO:0000259" key="1">
    <source>
        <dbReference type="Pfam" id="PF01261"/>
    </source>
</evidence>
<dbReference type="PANTHER" id="PTHR12110:SF41">
    <property type="entry name" value="INOSOSE DEHYDRATASE"/>
    <property type="match status" value="1"/>
</dbReference>
<dbReference type="EMBL" id="CP115450">
    <property type="protein sequence ID" value="WBP90770.1"/>
    <property type="molecule type" value="Genomic_DNA"/>
</dbReference>
<evidence type="ECO:0000313" key="3">
    <source>
        <dbReference type="Proteomes" id="UP001212821"/>
    </source>
</evidence>
<name>A0ABY7QDJ7_9ACTN</name>
<dbReference type="Pfam" id="PF01261">
    <property type="entry name" value="AP_endonuc_2"/>
    <property type="match status" value="1"/>
</dbReference>
<dbReference type="InterPro" id="IPR050312">
    <property type="entry name" value="IolE/XylAMocC-like"/>
</dbReference>
<feature type="domain" description="Xylose isomerase-like TIM barrel" evidence="1">
    <location>
        <begin position="23"/>
        <end position="246"/>
    </location>
</feature>
<reference evidence="3" key="1">
    <citation type="submission" date="2022-12" db="EMBL/GenBank/DDBJ databases">
        <authorList>
            <person name="Mo P."/>
        </authorList>
    </citation>
    <scope>NUCLEOTIDE SEQUENCE [LARGE SCALE GENOMIC DNA]</scope>
    <source>
        <strain evidence="3">HUAS 3-15</strain>
    </source>
</reference>
<organism evidence="2 3">
    <name type="scientific">Kitasatospora cathayae</name>
    <dbReference type="NCBI Taxonomy" id="3004092"/>
    <lineage>
        <taxon>Bacteria</taxon>
        <taxon>Bacillati</taxon>
        <taxon>Actinomycetota</taxon>
        <taxon>Actinomycetes</taxon>
        <taxon>Kitasatosporales</taxon>
        <taxon>Streptomycetaceae</taxon>
        <taxon>Kitasatospora</taxon>
    </lineage>
</organism>
<dbReference type="InterPro" id="IPR036237">
    <property type="entry name" value="Xyl_isomerase-like_sf"/>
</dbReference>
<protein>
    <submittedName>
        <fullName evidence="2">TIM barrel protein</fullName>
    </submittedName>
</protein>
<dbReference type="PANTHER" id="PTHR12110">
    <property type="entry name" value="HYDROXYPYRUVATE ISOMERASE"/>
    <property type="match status" value="1"/>
</dbReference>